<reference evidence="6 7" key="1">
    <citation type="submission" date="2019-09" db="EMBL/GenBank/DDBJ databases">
        <title>Goodfellowia gen. nov., a new genus of the Pseudonocardineae related to Actinoalloteichus, containing Goodfellowia coeruleoviolacea gen. nov., comb. nov. gen. nov., comb. nov.</title>
        <authorList>
            <person name="Labeda D."/>
        </authorList>
    </citation>
    <scope>NUCLEOTIDE SEQUENCE [LARGE SCALE GENOMIC DNA]</scope>
    <source>
        <strain evidence="6 7">AN110305</strain>
    </source>
</reference>
<evidence type="ECO:0000256" key="1">
    <source>
        <dbReference type="ARBA" id="ARBA00001946"/>
    </source>
</evidence>
<dbReference type="InterPro" id="IPR020084">
    <property type="entry name" value="NUDIX_hydrolase_CS"/>
</dbReference>
<dbReference type="PROSITE" id="PS51462">
    <property type="entry name" value="NUDIX"/>
    <property type="match status" value="1"/>
</dbReference>
<dbReference type="Pfam" id="PF00293">
    <property type="entry name" value="NUDIX"/>
    <property type="match status" value="1"/>
</dbReference>
<dbReference type="PROSITE" id="PS00893">
    <property type="entry name" value="NUDIX_BOX"/>
    <property type="match status" value="1"/>
</dbReference>
<keyword evidence="7" id="KW-1185">Reference proteome</keyword>
<gene>
    <name evidence="6" type="ORF">F0L68_03455</name>
</gene>
<dbReference type="Gene3D" id="3.90.79.10">
    <property type="entry name" value="Nucleoside Triphosphate Pyrophosphohydrolase"/>
    <property type="match status" value="1"/>
</dbReference>
<evidence type="ECO:0000259" key="5">
    <source>
        <dbReference type="PROSITE" id="PS51462"/>
    </source>
</evidence>
<dbReference type="AlphaFoldDB" id="A0A5B2XQG7"/>
<dbReference type="PANTHER" id="PTHR43046:SF2">
    <property type="entry name" value="8-OXO-DGTP DIPHOSPHATASE-RELATED"/>
    <property type="match status" value="1"/>
</dbReference>
<name>A0A5B2XQG7_9PSEU</name>
<reference evidence="6 7" key="2">
    <citation type="submission" date="2019-09" db="EMBL/GenBank/DDBJ databases">
        <authorList>
            <person name="Jin C."/>
        </authorList>
    </citation>
    <scope>NUCLEOTIDE SEQUENCE [LARGE SCALE GENOMIC DNA]</scope>
    <source>
        <strain evidence="6 7">AN110305</strain>
    </source>
</reference>
<evidence type="ECO:0000313" key="6">
    <source>
        <dbReference type="EMBL" id="KAA2266178.1"/>
    </source>
</evidence>
<comment type="cofactor">
    <cofactor evidence="1">
        <name>Mg(2+)</name>
        <dbReference type="ChEBI" id="CHEBI:18420"/>
    </cofactor>
</comment>
<dbReference type="PRINTS" id="PR00502">
    <property type="entry name" value="NUDIXFAMILY"/>
</dbReference>
<keyword evidence="3 4" id="KW-0378">Hydrolase</keyword>
<dbReference type="CDD" id="cd02883">
    <property type="entry name" value="NUDIX_Hydrolase"/>
    <property type="match status" value="1"/>
</dbReference>
<proteinExistence type="inferred from homology"/>
<feature type="domain" description="Nudix hydrolase" evidence="5">
    <location>
        <begin position="5"/>
        <end position="133"/>
    </location>
</feature>
<dbReference type="GO" id="GO:0016787">
    <property type="term" value="F:hydrolase activity"/>
    <property type="evidence" value="ECO:0007669"/>
    <property type="project" value="UniProtKB-KW"/>
</dbReference>
<dbReference type="RefSeq" id="WP_149847916.1">
    <property type="nucleotide sequence ID" value="NZ_VUOB01000003.1"/>
</dbReference>
<organism evidence="6 7">
    <name type="scientific">Solihabitans fulvus</name>
    <dbReference type="NCBI Taxonomy" id="1892852"/>
    <lineage>
        <taxon>Bacteria</taxon>
        <taxon>Bacillati</taxon>
        <taxon>Actinomycetota</taxon>
        <taxon>Actinomycetes</taxon>
        <taxon>Pseudonocardiales</taxon>
        <taxon>Pseudonocardiaceae</taxon>
        <taxon>Solihabitans</taxon>
    </lineage>
</organism>
<dbReference type="PANTHER" id="PTHR43046">
    <property type="entry name" value="GDP-MANNOSE MANNOSYL HYDROLASE"/>
    <property type="match status" value="1"/>
</dbReference>
<dbReference type="InterPro" id="IPR015797">
    <property type="entry name" value="NUDIX_hydrolase-like_dom_sf"/>
</dbReference>
<evidence type="ECO:0000256" key="4">
    <source>
        <dbReference type="RuleBase" id="RU003476"/>
    </source>
</evidence>
<dbReference type="EMBL" id="VUOB01000003">
    <property type="protein sequence ID" value="KAA2266178.1"/>
    <property type="molecule type" value="Genomic_DNA"/>
</dbReference>
<evidence type="ECO:0000256" key="3">
    <source>
        <dbReference type="ARBA" id="ARBA00022801"/>
    </source>
</evidence>
<dbReference type="Proteomes" id="UP000323454">
    <property type="component" value="Unassembled WGS sequence"/>
</dbReference>
<dbReference type="OrthoDB" id="9814308at2"/>
<dbReference type="InterPro" id="IPR020476">
    <property type="entry name" value="Nudix_hydrolase"/>
</dbReference>
<accession>A0A5B2XQG7</accession>
<evidence type="ECO:0000313" key="7">
    <source>
        <dbReference type="Proteomes" id="UP000323454"/>
    </source>
</evidence>
<protein>
    <submittedName>
        <fullName evidence="6">NUDIX domain-containing protein</fullName>
    </submittedName>
</protein>
<dbReference type="InterPro" id="IPR000086">
    <property type="entry name" value="NUDIX_hydrolase_dom"/>
</dbReference>
<evidence type="ECO:0000256" key="2">
    <source>
        <dbReference type="ARBA" id="ARBA00005582"/>
    </source>
</evidence>
<sequence>MTENRRHSVSVAGIVINDADQILVIRRRDNGQWEPPGGILEISETFEDGVRREVFEETGVKVEVERLTGVYKNMNRAIVALVFRCRPTDTQAEESLPTAATDEAREVRWMSLAEIREAMAPAYAIRVADAFEPGTRTRAHDGVSLI</sequence>
<dbReference type="SUPFAM" id="SSF55811">
    <property type="entry name" value="Nudix"/>
    <property type="match status" value="1"/>
</dbReference>
<comment type="similarity">
    <text evidence="2 4">Belongs to the Nudix hydrolase family.</text>
</comment>
<comment type="caution">
    <text evidence="6">The sequence shown here is derived from an EMBL/GenBank/DDBJ whole genome shotgun (WGS) entry which is preliminary data.</text>
</comment>